<dbReference type="EC" id="2.7.11.1" evidence="1"/>
<comment type="caution">
    <text evidence="11">The sequence shown here is derived from an EMBL/GenBank/DDBJ whole genome shotgun (WGS) entry which is preliminary data.</text>
</comment>
<dbReference type="EMBL" id="JAGMWT010000020">
    <property type="protein sequence ID" value="KAH7112898.1"/>
    <property type="molecule type" value="Genomic_DNA"/>
</dbReference>
<dbReference type="Gene3D" id="1.10.510.10">
    <property type="entry name" value="Transferase(Phosphotransferase) domain 1"/>
    <property type="match status" value="1"/>
</dbReference>
<feature type="region of interest" description="Disordered" evidence="9">
    <location>
        <begin position="360"/>
        <end position="415"/>
    </location>
</feature>
<dbReference type="PANTHER" id="PTHR24419">
    <property type="entry name" value="INTERLEUKIN-1 RECEPTOR-ASSOCIATED KINASE"/>
    <property type="match status" value="1"/>
</dbReference>
<dbReference type="GO" id="GO:0000278">
    <property type="term" value="P:mitotic cell cycle"/>
    <property type="evidence" value="ECO:0007669"/>
    <property type="project" value="TreeGrafter"/>
</dbReference>
<proteinExistence type="predicted"/>
<dbReference type="Proteomes" id="UP000700596">
    <property type="component" value="Unassembled WGS sequence"/>
</dbReference>
<feature type="compositionally biased region" description="Polar residues" evidence="9">
    <location>
        <begin position="360"/>
        <end position="374"/>
    </location>
</feature>
<evidence type="ECO:0000256" key="6">
    <source>
        <dbReference type="ARBA" id="ARBA00022840"/>
    </source>
</evidence>
<evidence type="ECO:0000256" key="1">
    <source>
        <dbReference type="ARBA" id="ARBA00012513"/>
    </source>
</evidence>
<comment type="catalytic activity">
    <reaction evidence="7">
        <text>L-threonyl-[protein] + ATP = O-phospho-L-threonyl-[protein] + ADP + H(+)</text>
        <dbReference type="Rhea" id="RHEA:46608"/>
        <dbReference type="Rhea" id="RHEA-COMP:11060"/>
        <dbReference type="Rhea" id="RHEA-COMP:11605"/>
        <dbReference type="ChEBI" id="CHEBI:15378"/>
        <dbReference type="ChEBI" id="CHEBI:30013"/>
        <dbReference type="ChEBI" id="CHEBI:30616"/>
        <dbReference type="ChEBI" id="CHEBI:61977"/>
        <dbReference type="ChEBI" id="CHEBI:456216"/>
        <dbReference type="EC" id="2.7.11.1"/>
    </reaction>
</comment>
<dbReference type="GO" id="GO:0005524">
    <property type="term" value="F:ATP binding"/>
    <property type="evidence" value="ECO:0007669"/>
    <property type="project" value="UniProtKB-KW"/>
</dbReference>
<dbReference type="OrthoDB" id="21018at2759"/>
<evidence type="ECO:0000256" key="4">
    <source>
        <dbReference type="ARBA" id="ARBA00022741"/>
    </source>
</evidence>
<gene>
    <name evidence="11" type="ORF">B0J11DRAFT_446502</name>
</gene>
<evidence type="ECO:0000259" key="10">
    <source>
        <dbReference type="SMART" id="SM01331"/>
    </source>
</evidence>
<dbReference type="GO" id="GO:0005737">
    <property type="term" value="C:cytoplasm"/>
    <property type="evidence" value="ECO:0007669"/>
    <property type="project" value="TreeGrafter"/>
</dbReference>
<dbReference type="GO" id="GO:0005634">
    <property type="term" value="C:nucleus"/>
    <property type="evidence" value="ECO:0007669"/>
    <property type="project" value="TreeGrafter"/>
</dbReference>
<keyword evidence="4" id="KW-0547">Nucleotide-binding</keyword>
<evidence type="ECO:0000256" key="5">
    <source>
        <dbReference type="ARBA" id="ARBA00022777"/>
    </source>
</evidence>
<feature type="domain" description="Serine/threonine-protein kinase haspin C-terminal" evidence="10">
    <location>
        <begin position="332"/>
        <end position="476"/>
    </location>
</feature>
<reference evidence="11" key="1">
    <citation type="journal article" date="2021" name="Nat. Commun.">
        <title>Genetic determinants of endophytism in the Arabidopsis root mycobiome.</title>
        <authorList>
            <person name="Mesny F."/>
            <person name="Miyauchi S."/>
            <person name="Thiergart T."/>
            <person name="Pickel B."/>
            <person name="Atanasova L."/>
            <person name="Karlsson M."/>
            <person name="Huettel B."/>
            <person name="Barry K.W."/>
            <person name="Haridas S."/>
            <person name="Chen C."/>
            <person name="Bauer D."/>
            <person name="Andreopoulos W."/>
            <person name="Pangilinan J."/>
            <person name="LaButti K."/>
            <person name="Riley R."/>
            <person name="Lipzen A."/>
            <person name="Clum A."/>
            <person name="Drula E."/>
            <person name="Henrissat B."/>
            <person name="Kohler A."/>
            <person name="Grigoriev I.V."/>
            <person name="Martin F.M."/>
            <person name="Hacquard S."/>
        </authorList>
    </citation>
    <scope>NUCLEOTIDE SEQUENCE</scope>
    <source>
        <strain evidence="11">MPI-CAGE-CH-0243</strain>
    </source>
</reference>
<keyword evidence="6" id="KW-0067">ATP-binding</keyword>
<dbReference type="Gene3D" id="3.30.200.20">
    <property type="entry name" value="Phosphorylase Kinase, domain 1"/>
    <property type="match status" value="1"/>
</dbReference>
<dbReference type="SUPFAM" id="SSF56112">
    <property type="entry name" value="Protein kinase-like (PK-like)"/>
    <property type="match status" value="1"/>
</dbReference>
<evidence type="ECO:0000313" key="11">
    <source>
        <dbReference type="EMBL" id="KAH7112898.1"/>
    </source>
</evidence>
<evidence type="ECO:0000256" key="3">
    <source>
        <dbReference type="ARBA" id="ARBA00022679"/>
    </source>
</evidence>
<evidence type="ECO:0000256" key="2">
    <source>
        <dbReference type="ARBA" id="ARBA00022527"/>
    </source>
</evidence>
<dbReference type="SMART" id="SM01331">
    <property type="entry name" value="DUF3635"/>
    <property type="match status" value="1"/>
</dbReference>
<sequence length="536" mass="60328">MIVSPDIYTTHVMPLLRLSDQCQIIPFESWTSDLDATVDISKIAEASFSEVYRLTVKSASEGCKGVSVLKLVALKTPPDAPLPSELTENERPRRAADLSFQLQKESTEREDHDSWKSNVQDVHSEVRLLQNLDTIPGFTIFRALTILKGRPSKSFGKAWKAWNKSRPRGSKSEFPDPTKKASYDDNQLWAVIEMEDAGTDCGKIMESGGISTIWEVWDIFWGVCSSVAKAEEACKFEHRDLHMDNICIRSSTSNPCLTQRTIANPLKRKLGFSGLETTVIDYTLSRADIIAESTSRRTSFFSTSGDDSFSASPKTDSSSSAEVAYLDLNKDPALFQGDAESEYQYEIYRYMRGVVLSQNPLAQTPSSSRPTTPDYTPETPRRSPRKHFDSSVPSTPQRSPRKSRPTESQSPPTDIWKRFHPKTNLIWAHFILHKLLENLAYAGNEPPHMSNAHITQNVEGIETEEQAGKVWKKAVKMYKILYRVSQKLEPTALAKEGSWGSMTEVIVNALEMRWLGLSDVNGGVWEEFGEGERERE</sequence>
<comment type="catalytic activity">
    <reaction evidence="8">
        <text>L-seryl-[protein] + ATP = O-phospho-L-seryl-[protein] + ADP + H(+)</text>
        <dbReference type="Rhea" id="RHEA:17989"/>
        <dbReference type="Rhea" id="RHEA-COMP:9863"/>
        <dbReference type="Rhea" id="RHEA-COMP:11604"/>
        <dbReference type="ChEBI" id="CHEBI:15378"/>
        <dbReference type="ChEBI" id="CHEBI:29999"/>
        <dbReference type="ChEBI" id="CHEBI:30616"/>
        <dbReference type="ChEBI" id="CHEBI:83421"/>
        <dbReference type="ChEBI" id="CHEBI:456216"/>
        <dbReference type="EC" id="2.7.11.1"/>
    </reaction>
</comment>
<protein>
    <recommendedName>
        <fullName evidence="1">non-specific serine/threonine protein kinase</fullName>
        <ecNumber evidence="1">2.7.11.1</ecNumber>
    </recommendedName>
</protein>
<dbReference type="PANTHER" id="PTHR24419:SF18">
    <property type="entry name" value="SERINE_THREONINE-PROTEIN KINASE HASPIN"/>
    <property type="match status" value="1"/>
</dbReference>
<dbReference type="GO" id="GO:0035556">
    <property type="term" value="P:intracellular signal transduction"/>
    <property type="evidence" value="ECO:0007669"/>
    <property type="project" value="TreeGrafter"/>
</dbReference>
<dbReference type="Pfam" id="PF12330">
    <property type="entry name" value="Haspin_kinase"/>
    <property type="match status" value="1"/>
</dbReference>
<organism evidence="11 12">
    <name type="scientific">Dendryphion nanum</name>
    <dbReference type="NCBI Taxonomy" id="256645"/>
    <lineage>
        <taxon>Eukaryota</taxon>
        <taxon>Fungi</taxon>
        <taxon>Dikarya</taxon>
        <taxon>Ascomycota</taxon>
        <taxon>Pezizomycotina</taxon>
        <taxon>Dothideomycetes</taxon>
        <taxon>Pleosporomycetidae</taxon>
        <taxon>Pleosporales</taxon>
        <taxon>Torulaceae</taxon>
        <taxon>Dendryphion</taxon>
    </lineage>
</organism>
<dbReference type="InterPro" id="IPR024604">
    <property type="entry name" value="GSG2_C"/>
</dbReference>
<keyword evidence="5" id="KW-0418">Kinase</keyword>
<accession>A0A9P9D5D2</accession>
<keyword evidence="3" id="KW-0808">Transferase</keyword>
<name>A0A9P9D5D2_9PLEO</name>
<evidence type="ECO:0000313" key="12">
    <source>
        <dbReference type="Proteomes" id="UP000700596"/>
    </source>
</evidence>
<dbReference type="GO" id="GO:0072354">
    <property type="term" value="F:histone H3T3 kinase activity"/>
    <property type="evidence" value="ECO:0007669"/>
    <property type="project" value="TreeGrafter"/>
</dbReference>
<dbReference type="InterPro" id="IPR011009">
    <property type="entry name" value="Kinase-like_dom_sf"/>
</dbReference>
<evidence type="ECO:0000256" key="8">
    <source>
        <dbReference type="ARBA" id="ARBA00048679"/>
    </source>
</evidence>
<evidence type="ECO:0000256" key="7">
    <source>
        <dbReference type="ARBA" id="ARBA00047899"/>
    </source>
</evidence>
<dbReference type="AlphaFoldDB" id="A0A9P9D5D2"/>
<keyword evidence="12" id="KW-1185">Reference proteome</keyword>
<evidence type="ECO:0000256" key="9">
    <source>
        <dbReference type="SAM" id="MobiDB-lite"/>
    </source>
</evidence>
<keyword evidence="2" id="KW-0723">Serine/threonine-protein kinase</keyword>